<dbReference type="Proteomes" id="UP000198736">
    <property type="component" value="Unassembled WGS sequence"/>
</dbReference>
<accession>A0A0S4LC66</accession>
<protein>
    <submittedName>
        <fullName evidence="1">Uncharacterized protein</fullName>
    </submittedName>
</protein>
<reference evidence="2" key="1">
    <citation type="submission" date="2015-10" db="EMBL/GenBank/DDBJ databases">
        <authorList>
            <person name="Luecker S."/>
            <person name="Luecker S."/>
        </authorList>
    </citation>
    <scope>NUCLEOTIDE SEQUENCE [LARGE SCALE GENOMIC DNA]</scope>
</reference>
<sequence>MRAYLVKRTDAAALAGEMRVLAIGFAAPGADSGALGVGR</sequence>
<evidence type="ECO:0000313" key="2">
    <source>
        <dbReference type="Proteomes" id="UP000198736"/>
    </source>
</evidence>
<proteinExistence type="predicted"/>
<keyword evidence="2" id="KW-1185">Reference proteome</keyword>
<evidence type="ECO:0000313" key="1">
    <source>
        <dbReference type="EMBL" id="CUS32722.1"/>
    </source>
</evidence>
<gene>
    <name evidence="1" type="ORF">COMA2_110059</name>
</gene>
<dbReference type="AlphaFoldDB" id="A0A0S4LC66"/>
<name>A0A0S4LC66_9BACT</name>
<dbReference type="STRING" id="1742973.COMA2_110059"/>
<dbReference type="EMBL" id="CZPZ01000003">
    <property type="protein sequence ID" value="CUS32722.1"/>
    <property type="molecule type" value="Genomic_DNA"/>
</dbReference>
<organism evidence="1 2">
    <name type="scientific">Candidatus Nitrospira nitrificans</name>
    <dbReference type="NCBI Taxonomy" id="1742973"/>
    <lineage>
        <taxon>Bacteria</taxon>
        <taxon>Pseudomonadati</taxon>
        <taxon>Nitrospirota</taxon>
        <taxon>Nitrospiria</taxon>
        <taxon>Nitrospirales</taxon>
        <taxon>Nitrospiraceae</taxon>
        <taxon>Nitrospira</taxon>
    </lineage>
</organism>